<dbReference type="Proteomes" id="UP000247409">
    <property type="component" value="Unassembled WGS sequence"/>
</dbReference>
<dbReference type="AlphaFoldDB" id="A0A2V3IFP1"/>
<gene>
    <name evidence="1" type="ORF">BWQ96_09399</name>
</gene>
<sequence>MQIAHVRLVSTAVNSRNKFCYGVTQFQDTESPNAAFLSQDNRSAYLRRYSFRDPICYIRGTVIASGHACDRKCNAKLEIKPQARS</sequence>
<dbReference type="EMBL" id="NBIV01000252">
    <property type="protein sequence ID" value="PXF40906.1"/>
    <property type="molecule type" value="Genomic_DNA"/>
</dbReference>
<evidence type="ECO:0000313" key="2">
    <source>
        <dbReference type="Proteomes" id="UP000247409"/>
    </source>
</evidence>
<organism evidence="1 2">
    <name type="scientific">Gracilariopsis chorda</name>
    <dbReference type="NCBI Taxonomy" id="448386"/>
    <lineage>
        <taxon>Eukaryota</taxon>
        <taxon>Rhodophyta</taxon>
        <taxon>Florideophyceae</taxon>
        <taxon>Rhodymeniophycidae</taxon>
        <taxon>Gracilariales</taxon>
        <taxon>Gracilariaceae</taxon>
        <taxon>Gracilariopsis</taxon>
    </lineage>
</organism>
<name>A0A2V3IFP1_9FLOR</name>
<keyword evidence="2" id="KW-1185">Reference proteome</keyword>
<proteinExistence type="predicted"/>
<accession>A0A2V3IFP1</accession>
<evidence type="ECO:0000313" key="1">
    <source>
        <dbReference type="EMBL" id="PXF40906.1"/>
    </source>
</evidence>
<comment type="caution">
    <text evidence="1">The sequence shown here is derived from an EMBL/GenBank/DDBJ whole genome shotgun (WGS) entry which is preliminary data.</text>
</comment>
<reference evidence="1 2" key="1">
    <citation type="journal article" date="2018" name="Mol. Biol. Evol.">
        <title>Analysis of the draft genome of the red seaweed Gracilariopsis chorda provides insights into genome size evolution in Rhodophyta.</title>
        <authorList>
            <person name="Lee J."/>
            <person name="Yang E.C."/>
            <person name="Graf L."/>
            <person name="Yang J.H."/>
            <person name="Qiu H."/>
            <person name="Zel Zion U."/>
            <person name="Chan C.X."/>
            <person name="Stephens T.G."/>
            <person name="Weber A.P.M."/>
            <person name="Boo G.H."/>
            <person name="Boo S.M."/>
            <person name="Kim K.M."/>
            <person name="Shin Y."/>
            <person name="Jung M."/>
            <person name="Lee S.J."/>
            <person name="Yim H.S."/>
            <person name="Lee J.H."/>
            <person name="Bhattacharya D."/>
            <person name="Yoon H.S."/>
        </authorList>
    </citation>
    <scope>NUCLEOTIDE SEQUENCE [LARGE SCALE GENOMIC DNA]</scope>
    <source>
        <strain evidence="1 2">SKKU-2015</strain>
        <tissue evidence="1">Whole body</tissue>
    </source>
</reference>
<protein>
    <submittedName>
        <fullName evidence="1">Uncharacterized protein</fullName>
    </submittedName>
</protein>